<name>A0A5C7GVA4_9ROSI</name>
<feature type="compositionally biased region" description="Basic residues" evidence="5">
    <location>
        <begin position="523"/>
        <end position="533"/>
    </location>
</feature>
<keyword evidence="1" id="KW-0479">Metal-binding</keyword>
<reference evidence="8" key="1">
    <citation type="journal article" date="2019" name="Gigascience">
        <title>De novo genome assembly of the endangered Acer yangbiense, a plant species with extremely small populations endemic to Yunnan Province, China.</title>
        <authorList>
            <person name="Yang J."/>
            <person name="Wariss H.M."/>
            <person name="Tao L."/>
            <person name="Zhang R."/>
            <person name="Yun Q."/>
            <person name="Hollingsworth P."/>
            <person name="Dao Z."/>
            <person name="Luo G."/>
            <person name="Guo H."/>
            <person name="Ma Y."/>
            <person name="Sun W."/>
        </authorList>
    </citation>
    <scope>NUCLEOTIDE SEQUENCE [LARGE SCALE GENOMIC DNA]</scope>
    <source>
        <strain evidence="8">cv. Malutang</strain>
    </source>
</reference>
<evidence type="ECO:0000313" key="8">
    <source>
        <dbReference type="Proteomes" id="UP000323000"/>
    </source>
</evidence>
<accession>A0A5C7GVA4</accession>
<dbReference type="GO" id="GO:0008270">
    <property type="term" value="F:zinc ion binding"/>
    <property type="evidence" value="ECO:0007669"/>
    <property type="project" value="UniProtKB-KW"/>
</dbReference>
<dbReference type="PROSITE" id="PS50966">
    <property type="entry name" value="ZF_SWIM"/>
    <property type="match status" value="1"/>
</dbReference>
<gene>
    <name evidence="7" type="ORF">EZV62_027340</name>
</gene>
<keyword evidence="3" id="KW-0862">Zinc</keyword>
<comment type="caution">
    <text evidence="7">The sequence shown here is derived from an EMBL/GenBank/DDBJ whole genome shotgun (WGS) entry which is preliminary data.</text>
</comment>
<sequence length="568" mass="64720">MQQLRSLVEEMKCLPRIALFGYTYLGVVIEFRQAYEGHNRQSGEDGRLANEGEGRHVDGDDGIINKCMALFEGIYNNKESKVSWIASKFENLVKRNPSICVKVISDLLREKYKVFMDIQRLYKAKNRALEGLAKDHTQSFGKLRRYAYTVNQSNPRSAVHISIQDPQPTFHRMFLSFEAQKLGFLDGCRPFIGMDGCHLKGPYGGVLLFAVALDANSGLFPMAVCICEKETVQYCARHIYANFRITYKGDHFKKLFWRASRSSNVFDFKETLDEIGAINPDAKSLLQEIEPKHWSRHAYDQVIRFDHVTNNMTEAFNSMLGTHRASSYLDLLEFIRRMVMRKFQERKKECEQWNSVLPPKVNAKILKNGKESRMLTIIAAGNKEYEILGPNEGYVVKVGEYSCQCGSWQVSGIPYRHAMAVISHHYGKAKVKETINEYVHQSLTKSAYLQTYQGMIHPIPDQKRWPEVPHCLLIEGQTEHINPPPRTVQPGRPKIQRKREPNEGPKGGKSGTVTCKLCNQVGHNKRTCKSKKNKTNETSSSHQPIQQQSTVQASSSQPPPTQTQTDLG</sequence>
<evidence type="ECO:0000256" key="4">
    <source>
        <dbReference type="PROSITE-ProRule" id="PRU00325"/>
    </source>
</evidence>
<evidence type="ECO:0000256" key="3">
    <source>
        <dbReference type="ARBA" id="ARBA00022833"/>
    </source>
</evidence>
<dbReference type="AlphaFoldDB" id="A0A5C7GVA4"/>
<dbReference type="GO" id="GO:0003676">
    <property type="term" value="F:nucleic acid binding"/>
    <property type="evidence" value="ECO:0007669"/>
    <property type="project" value="InterPro"/>
</dbReference>
<dbReference type="InterPro" id="IPR007527">
    <property type="entry name" value="Znf_SWIM"/>
</dbReference>
<protein>
    <recommendedName>
        <fullName evidence="6">SWIM-type domain-containing protein</fullName>
    </recommendedName>
</protein>
<evidence type="ECO:0000256" key="5">
    <source>
        <dbReference type="SAM" id="MobiDB-lite"/>
    </source>
</evidence>
<evidence type="ECO:0000256" key="1">
    <source>
        <dbReference type="ARBA" id="ARBA00022723"/>
    </source>
</evidence>
<dbReference type="Pfam" id="PF04434">
    <property type="entry name" value="SWIM"/>
    <property type="match status" value="1"/>
</dbReference>
<dbReference type="EMBL" id="VAHF01000013">
    <property type="protein sequence ID" value="TXG48046.1"/>
    <property type="molecule type" value="Genomic_DNA"/>
</dbReference>
<evidence type="ECO:0000256" key="2">
    <source>
        <dbReference type="ARBA" id="ARBA00022771"/>
    </source>
</evidence>
<dbReference type="SMART" id="SM00575">
    <property type="entry name" value="ZnF_PMZ"/>
    <property type="match status" value="1"/>
</dbReference>
<dbReference type="InterPro" id="IPR006564">
    <property type="entry name" value="Znf_PMZ"/>
</dbReference>
<dbReference type="SUPFAM" id="SSF57756">
    <property type="entry name" value="Retrovirus zinc finger-like domains"/>
    <property type="match status" value="1"/>
</dbReference>
<keyword evidence="2 4" id="KW-0863">Zinc-finger</keyword>
<dbReference type="PANTHER" id="PTHR31973">
    <property type="entry name" value="POLYPROTEIN, PUTATIVE-RELATED"/>
    <property type="match status" value="1"/>
</dbReference>
<dbReference type="OrthoDB" id="687700at2759"/>
<feature type="region of interest" description="Disordered" evidence="5">
    <location>
        <begin position="476"/>
        <end position="568"/>
    </location>
</feature>
<organism evidence="7 8">
    <name type="scientific">Acer yangbiense</name>
    <dbReference type="NCBI Taxonomy" id="1000413"/>
    <lineage>
        <taxon>Eukaryota</taxon>
        <taxon>Viridiplantae</taxon>
        <taxon>Streptophyta</taxon>
        <taxon>Embryophyta</taxon>
        <taxon>Tracheophyta</taxon>
        <taxon>Spermatophyta</taxon>
        <taxon>Magnoliopsida</taxon>
        <taxon>eudicotyledons</taxon>
        <taxon>Gunneridae</taxon>
        <taxon>Pentapetalae</taxon>
        <taxon>rosids</taxon>
        <taxon>malvids</taxon>
        <taxon>Sapindales</taxon>
        <taxon>Sapindaceae</taxon>
        <taxon>Hippocastanoideae</taxon>
        <taxon>Acereae</taxon>
        <taxon>Acer</taxon>
    </lineage>
</organism>
<dbReference type="InterPro" id="IPR036875">
    <property type="entry name" value="Znf_CCHC_sf"/>
</dbReference>
<evidence type="ECO:0000259" key="6">
    <source>
        <dbReference type="PROSITE" id="PS50966"/>
    </source>
</evidence>
<keyword evidence="8" id="KW-1185">Reference proteome</keyword>
<feature type="domain" description="SWIM-type" evidence="6">
    <location>
        <begin position="394"/>
        <end position="426"/>
    </location>
</feature>
<feature type="compositionally biased region" description="Low complexity" evidence="5">
    <location>
        <begin position="536"/>
        <end position="568"/>
    </location>
</feature>
<evidence type="ECO:0000313" key="7">
    <source>
        <dbReference type="EMBL" id="TXG48046.1"/>
    </source>
</evidence>
<proteinExistence type="predicted"/>
<dbReference type="PANTHER" id="PTHR31973:SF187">
    <property type="entry name" value="MUTATOR TRANSPOSASE MUDRA PROTEIN"/>
    <property type="match status" value="1"/>
</dbReference>
<dbReference type="Proteomes" id="UP000323000">
    <property type="component" value="Chromosome 13"/>
</dbReference>